<evidence type="ECO:0000313" key="10">
    <source>
        <dbReference type="EMBL" id="OEJ91028.1"/>
    </source>
</evidence>
<dbReference type="GO" id="GO:0005675">
    <property type="term" value="C:transcription factor TFIIH holo complex"/>
    <property type="evidence" value="ECO:0007669"/>
    <property type="project" value="TreeGrafter"/>
</dbReference>
<comment type="subunit">
    <text evidence="9">Component of the 7-subunit TFIIH core complex.</text>
</comment>
<dbReference type="Proteomes" id="UP000095728">
    <property type="component" value="Unassembled WGS sequence"/>
</dbReference>
<evidence type="ECO:0000313" key="11">
    <source>
        <dbReference type="Proteomes" id="UP000095728"/>
    </source>
</evidence>
<dbReference type="PANTHER" id="PTHR28580:SF1">
    <property type="entry name" value="GENERAL TRANSCRIPTION FACTOR IIH SUBUNIT 5"/>
    <property type="match status" value="1"/>
</dbReference>
<dbReference type="GO" id="GO:0006294">
    <property type="term" value="P:nucleotide-excision repair, preincision complex assembly"/>
    <property type="evidence" value="ECO:0007669"/>
    <property type="project" value="TreeGrafter"/>
</dbReference>
<dbReference type="InterPro" id="IPR035935">
    <property type="entry name" value="TFB5-like_sf"/>
</dbReference>
<dbReference type="PANTHER" id="PTHR28580">
    <property type="entry name" value="GENERAL TRANSCRIPTION FACTOR IIH SUBUNIT 5"/>
    <property type="match status" value="1"/>
</dbReference>
<dbReference type="FunFam" id="3.30.70.1220:FF:000002">
    <property type="entry name" value="RNA polymerase II transcription factor B subunit 5"/>
    <property type="match status" value="1"/>
</dbReference>
<evidence type="ECO:0000256" key="6">
    <source>
        <dbReference type="ARBA" id="ARBA00023163"/>
    </source>
</evidence>
<comment type="caution">
    <text evidence="10">The sequence shown here is derived from an EMBL/GenBank/DDBJ whole genome shotgun (WGS) entry which is preliminary data.</text>
</comment>
<evidence type="ECO:0000256" key="1">
    <source>
        <dbReference type="ARBA" id="ARBA00004123"/>
    </source>
</evidence>
<dbReference type="InterPro" id="IPR009400">
    <property type="entry name" value="TFIIH_TTDA/Tfb5"/>
</dbReference>
<keyword evidence="8 9" id="KW-0539">Nucleus</keyword>
<evidence type="ECO:0000256" key="5">
    <source>
        <dbReference type="ARBA" id="ARBA00023015"/>
    </source>
</evidence>
<evidence type="ECO:0000256" key="3">
    <source>
        <dbReference type="ARBA" id="ARBA00021274"/>
    </source>
</evidence>
<dbReference type="Pfam" id="PF06331">
    <property type="entry name" value="Tfb5"/>
    <property type="match status" value="1"/>
</dbReference>
<evidence type="ECO:0000256" key="9">
    <source>
        <dbReference type="RuleBase" id="RU368032"/>
    </source>
</evidence>
<protein>
    <recommendedName>
        <fullName evidence="3 9">General transcription and DNA repair factor IIH subunit TFB5</fullName>
    </recommendedName>
</protein>
<evidence type="ECO:0000256" key="4">
    <source>
        <dbReference type="ARBA" id="ARBA00022763"/>
    </source>
</evidence>
<dbReference type="STRING" id="56408.A0A1E5RW83"/>
<dbReference type="FunCoup" id="A0A1E5RW83">
    <property type="interactions" value="160"/>
</dbReference>
<dbReference type="OrthoDB" id="354at2759"/>
<dbReference type="SMART" id="SM01395">
    <property type="entry name" value="Tbf5"/>
    <property type="match status" value="1"/>
</dbReference>
<sequence>MPRARKGTIVQCDPSIRALILQIDAKRNHDIILEELDDTHLLVDPAMTDYIKEELNRLLSKNIYNPLEEEEA</sequence>
<dbReference type="EMBL" id="LPNM01000003">
    <property type="protein sequence ID" value="OEJ91028.1"/>
    <property type="molecule type" value="Genomic_DNA"/>
</dbReference>
<accession>A0A1E5RW83</accession>
<keyword evidence="4 9" id="KW-0227">DNA damage</keyword>
<comment type="function">
    <text evidence="9">In NER, TFIIH acts by opening DNA around the lesion to allow the excision of the damaged oligonucleotide and its replacement by a new DNA fragment. In transcription, TFIIH has an essential role in transcription initiation. When the pre-initiation complex (PIC) has been established, TFIIH is required for promoter opening and promoter escape.</text>
</comment>
<dbReference type="SUPFAM" id="SSF142897">
    <property type="entry name" value="TFB5-like"/>
    <property type="match status" value="1"/>
</dbReference>
<dbReference type="Gene3D" id="3.30.70.1220">
    <property type="entry name" value="TFB5-like"/>
    <property type="match status" value="1"/>
</dbReference>
<keyword evidence="11" id="KW-1185">Reference proteome</keyword>
<keyword evidence="5 9" id="KW-0805">Transcription regulation</keyword>
<dbReference type="AlphaFoldDB" id="A0A1E5RW83"/>
<keyword evidence="7 9" id="KW-0234">DNA repair</keyword>
<evidence type="ECO:0000256" key="7">
    <source>
        <dbReference type="ARBA" id="ARBA00023204"/>
    </source>
</evidence>
<comment type="subcellular location">
    <subcellularLocation>
        <location evidence="1 9">Nucleus</location>
    </subcellularLocation>
</comment>
<proteinExistence type="inferred from homology"/>
<dbReference type="InParanoid" id="A0A1E5RW83"/>
<gene>
    <name evidence="10" type="ORF">AWRI3579_g439</name>
</gene>
<organism evidence="10 11">
    <name type="scientific">Hanseniaspora osmophila</name>
    <dbReference type="NCBI Taxonomy" id="56408"/>
    <lineage>
        <taxon>Eukaryota</taxon>
        <taxon>Fungi</taxon>
        <taxon>Dikarya</taxon>
        <taxon>Ascomycota</taxon>
        <taxon>Saccharomycotina</taxon>
        <taxon>Saccharomycetes</taxon>
        <taxon>Saccharomycodales</taxon>
        <taxon>Saccharomycodaceae</taxon>
        <taxon>Hanseniaspora</taxon>
    </lineage>
</organism>
<name>A0A1E5RW83_9ASCO</name>
<evidence type="ECO:0000256" key="8">
    <source>
        <dbReference type="ARBA" id="ARBA00023242"/>
    </source>
</evidence>
<comment type="similarity">
    <text evidence="2 9">Belongs to the TFB5 family.</text>
</comment>
<dbReference type="GO" id="GO:0006367">
    <property type="term" value="P:transcription initiation at RNA polymerase II promoter"/>
    <property type="evidence" value="ECO:0007669"/>
    <property type="project" value="UniProtKB-UniRule"/>
</dbReference>
<reference evidence="11" key="1">
    <citation type="journal article" date="2016" name="Genome Announc.">
        <title>Genome sequences of three species of Hanseniaspora isolated from spontaneous wine fermentations.</title>
        <authorList>
            <person name="Sternes P.R."/>
            <person name="Lee D."/>
            <person name="Kutyna D.R."/>
            <person name="Borneman A.R."/>
        </authorList>
    </citation>
    <scope>NUCLEOTIDE SEQUENCE [LARGE SCALE GENOMIC DNA]</scope>
    <source>
        <strain evidence="11">AWRI3579</strain>
    </source>
</reference>
<keyword evidence="6 9" id="KW-0804">Transcription</keyword>
<dbReference type="GO" id="GO:0000439">
    <property type="term" value="C:transcription factor TFIIH core complex"/>
    <property type="evidence" value="ECO:0007669"/>
    <property type="project" value="UniProtKB-UniRule"/>
</dbReference>
<evidence type="ECO:0000256" key="2">
    <source>
        <dbReference type="ARBA" id="ARBA00007470"/>
    </source>
</evidence>